<proteinExistence type="predicted"/>
<protein>
    <submittedName>
        <fullName evidence="2">Uncharacterized protein</fullName>
    </submittedName>
</protein>
<dbReference type="AlphaFoldDB" id="A0A9W9TIJ7"/>
<feature type="region of interest" description="Disordered" evidence="1">
    <location>
        <begin position="63"/>
        <end position="83"/>
    </location>
</feature>
<dbReference type="RefSeq" id="XP_058328319.1">
    <property type="nucleotide sequence ID" value="XM_058477974.1"/>
</dbReference>
<keyword evidence="3" id="KW-1185">Reference proteome</keyword>
<reference evidence="2" key="1">
    <citation type="submission" date="2022-11" db="EMBL/GenBank/DDBJ databases">
        <authorList>
            <person name="Petersen C."/>
        </authorList>
    </citation>
    <scope>NUCLEOTIDE SEQUENCE</scope>
    <source>
        <strain evidence="2">IBT 19713</strain>
    </source>
</reference>
<dbReference type="EMBL" id="JAPQKS010000006">
    <property type="protein sequence ID" value="KAJ5224136.1"/>
    <property type="molecule type" value="Genomic_DNA"/>
</dbReference>
<reference evidence="2" key="2">
    <citation type="journal article" date="2023" name="IMA Fungus">
        <title>Comparative genomic study of the Penicillium genus elucidates a diverse pangenome and 15 lateral gene transfer events.</title>
        <authorList>
            <person name="Petersen C."/>
            <person name="Sorensen T."/>
            <person name="Nielsen M.R."/>
            <person name="Sondergaard T.E."/>
            <person name="Sorensen J.L."/>
            <person name="Fitzpatrick D.A."/>
            <person name="Frisvad J.C."/>
            <person name="Nielsen K.L."/>
        </authorList>
    </citation>
    <scope>NUCLEOTIDE SEQUENCE</scope>
    <source>
        <strain evidence="2">IBT 19713</strain>
    </source>
</reference>
<feature type="compositionally biased region" description="Acidic residues" evidence="1">
    <location>
        <begin position="74"/>
        <end position="83"/>
    </location>
</feature>
<accession>A0A9W9TIJ7</accession>
<comment type="caution">
    <text evidence="2">The sequence shown here is derived from an EMBL/GenBank/DDBJ whole genome shotgun (WGS) entry which is preliminary data.</text>
</comment>
<evidence type="ECO:0000313" key="3">
    <source>
        <dbReference type="Proteomes" id="UP001150941"/>
    </source>
</evidence>
<evidence type="ECO:0000313" key="2">
    <source>
        <dbReference type="EMBL" id="KAJ5224136.1"/>
    </source>
</evidence>
<name>A0A9W9TIJ7_9EURO</name>
<organism evidence="2 3">
    <name type="scientific">Penicillium chermesinum</name>
    <dbReference type="NCBI Taxonomy" id="63820"/>
    <lineage>
        <taxon>Eukaryota</taxon>
        <taxon>Fungi</taxon>
        <taxon>Dikarya</taxon>
        <taxon>Ascomycota</taxon>
        <taxon>Pezizomycotina</taxon>
        <taxon>Eurotiomycetes</taxon>
        <taxon>Eurotiomycetidae</taxon>
        <taxon>Eurotiales</taxon>
        <taxon>Aspergillaceae</taxon>
        <taxon>Penicillium</taxon>
    </lineage>
</organism>
<dbReference type="GeneID" id="83205277"/>
<dbReference type="Proteomes" id="UP001150941">
    <property type="component" value="Unassembled WGS sequence"/>
</dbReference>
<sequence>MASLVTFPFLTPTEFESACRALADRARSSQRAETWAPRLVTQNGTSLRITCWKDVQIGPQIDVYDLDHPQENDQPVEDDDPVR</sequence>
<gene>
    <name evidence="2" type="ORF">N7468_008678</name>
</gene>
<evidence type="ECO:0000256" key="1">
    <source>
        <dbReference type="SAM" id="MobiDB-lite"/>
    </source>
</evidence>
<dbReference type="OrthoDB" id="4089664at2759"/>